<reference evidence="1" key="1">
    <citation type="journal article" date="2021" name="New Phytol.">
        <title>Evolutionary innovations through gain and loss of genes in the ectomycorrhizal Boletales.</title>
        <authorList>
            <person name="Wu G."/>
            <person name="Miyauchi S."/>
            <person name="Morin E."/>
            <person name="Kuo A."/>
            <person name="Drula E."/>
            <person name="Varga T."/>
            <person name="Kohler A."/>
            <person name="Feng B."/>
            <person name="Cao Y."/>
            <person name="Lipzen A."/>
            <person name="Daum C."/>
            <person name="Hundley H."/>
            <person name="Pangilinan J."/>
            <person name="Johnson J."/>
            <person name="Barry K."/>
            <person name="LaButti K."/>
            <person name="Ng V."/>
            <person name="Ahrendt S."/>
            <person name="Min B."/>
            <person name="Choi I.G."/>
            <person name="Park H."/>
            <person name="Plett J.M."/>
            <person name="Magnuson J."/>
            <person name="Spatafora J.W."/>
            <person name="Nagy L.G."/>
            <person name="Henrissat B."/>
            <person name="Grigoriev I.V."/>
            <person name="Yang Z.L."/>
            <person name="Xu J."/>
            <person name="Martin F.M."/>
        </authorList>
    </citation>
    <scope>NUCLEOTIDE SEQUENCE</scope>
    <source>
        <strain evidence="1">KUC20120723A-06</strain>
    </source>
</reference>
<evidence type="ECO:0000313" key="1">
    <source>
        <dbReference type="EMBL" id="KAH7925696.1"/>
    </source>
</evidence>
<protein>
    <submittedName>
        <fullName evidence="1">Uncharacterized protein</fullName>
    </submittedName>
</protein>
<comment type="caution">
    <text evidence="1">The sequence shown here is derived from an EMBL/GenBank/DDBJ whole genome shotgun (WGS) entry which is preliminary data.</text>
</comment>
<name>A0ACB8BKC1_9AGAM</name>
<dbReference type="EMBL" id="MU266397">
    <property type="protein sequence ID" value="KAH7925696.1"/>
    <property type="molecule type" value="Genomic_DNA"/>
</dbReference>
<sequence length="80" mass="8450">MAVCITSSLLQVAATEASSTEIQAENPFDHSPDHSSFLRAEVGCGGWYTDIMFAVQPSQRRGNCPFGVFSCLIGGAVPAL</sequence>
<accession>A0ACB8BKC1</accession>
<keyword evidence="2" id="KW-1185">Reference proteome</keyword>
<gene>
    <name evidence="1" type="ORF">BV22DRAFT_1033750</name>
</gene>
<proteinExistence type="predicted"/>
<evidence type="ECO:0000313" key="2">
    <source>
        <dbReference type="Proteomes" id="UP000790709"/>
    </source>
</evidence>
<dbReference type="Proteomes" id="UP000790709">
    <property type="component" value="Unassembled WGS sequence"/>
</dbReference>
<organism evidence="1 2">
    <name type="scientific">Leucogyrophana mollusca</name>
    <dbReference type="NCBI Taxonomy" id="85980"/>
    <lineage>
        <taxon>Eukaryota</taxon>
        <taxon>Fungi</taxon>
        <taxon>Dikarya</taxon>
        <taxon>Basidiomycota</taxon>
        <taxon>Agaricomycotina</taxon>
        <taxon>Agaricomycetes</taxon>
        <taxon>Agaricomycetidae</taxon>
        <taxon>Boletales</taxon>
        <taxon>Boletales incertae sedis</taxon>
        <taxon>Leucogyrophana</taxon>
    </lineage>
</organism>